<keyword evidence="1" id="KW-1133">Transmembrane helix</keyword>
<dbReference type="Proteomes" id="UP000234254">
    <property type="component" value="Unassembled WGS sequence"/>
</dbReference>
<dbReference type="EMBL" id="MSFM01000011">
    <property type="protein sequence ID" value="PKY01643.1"/>
    <property type="molecule type" value="Genomic_DNA"/>
</dbReference>
<evidence type="ECO:0000256" key="1">
    <source>
        <dbReference type="SAM" id="Phobius"/>
    </source>
</evidence>
<dbReference type="VEuPathDB" id="FungiDB:P168DRAFT_53600"/>
<organism evidence="2 3">
    <name type="scientific">Aspergillus campestris (strain IBT 28561)</name>
    <dbReference type="NCBI Taxonomy" id="1392248"/>
    <lineage>
        <taxon>Eukaryota</taxon>
        <taxon>Fungi</taxon>
        <taxon>Dikarya</taxon>
        <taxon>Ascomycota</taxon>
        <taxon>Pezizomycotina</taxon>
        <taxon>Eurotiomycetes</taxon>
        <taxon>Eurotiomycetidae</taxon>
        <taxon>Eurotiales</taxon>
        <taxon>Aspergillaceae</taxon>
        <taxon>Aspergillus</taxon>
        <taxon>Aspergillus subgen. Circumdati</taxon>
    </lineage>
</organism>
<keyword evidence="1" id="KW-0472">Membrane</keyword>
<keyword evidence="1" id="KW-0812">Transmembrane</keyword>
<comment type="caution">
    <text evidence="2">The sequence shown here is derived from an EMBL/GenBank/DDBJ whole genome shotgun (WGS) entry which is preliminary data.</text>
</comment>
<feature type="transmembrane region" description="Helical" evidence="1">
    <location>
        <begin position="20"/>
        <end position="37"/>
    </location>
</feature>
<dbReference type="GeneID" id="36549522"/>
<gene>
    <name evidence="2" type="ORF">P168DRAFT_53600</name>
</gene>
<name>A0A2I1CVI6_ASPC2</name>
<evidence type="ECO:0000313" key="3">
    <source>
        <dbReference type="Proteomes" id="UP000234254"/>
    </source>
</evidence>
<accession>A0A2I1CVI6</accession>
<keyword evidence="3" id="KW-1185">Reference proteome</keyword>
<evidence type="ECO:0000313" key="2">
    <source>
        <dbReference type="EMBL" id="PKY01643.1"/>
    </source>
</evidence>
<proteinExistence type="predicted"/>
<protein>
    <submittedName>
        <fullName evidence="2">Uncharacterized protein</fullName>
    </submittedName>
</protein>
<sequence length="115" mass="13141">MRPAYPMTHQFDNLTKSLTIFFFSFFFSLYITPSLHLPERSTHFLPPASRRDCGDWRVVDERSQRPDSVLTSTATPSIAVCPDRNGKHGCRLQRTSDIVGSWRDASFAVCRGCRN</sequence>
<dbReference type="AlphaFoldDB" id="A0A2I1CVI6"/>
<reference evidence="2" key="1">
    <citation type="submission" date="2016-12" db="EMBL/GenBank/DDBJ databases">
        <title>The genomes of Aspergillus section Nigri reveals drivers in fungal speciation.</title>
        <authorList>
            <consortium name="DOE Joint Genome Institute"/>
            <person name="Vesth T.C."/>
            <person name="Nybo J."/>
            <person name="Theobald S."/>
            <person name="Brandl J."/>
            <person name="Frisvad J.C."/>
            <person name="Nielsen K.F."/>
            <person name="Lyhne E.K."/>
            <person name="Kogle M.E."/>
            <person name="Kuo A."/>
            <person name="Riley R."/>
            <person name="Clum A."/>
            <person name="Nolan M."/>
            <person name="Lipzen A."/>
            <person name="Salamov A."/>
            <person name="Henrissat B."/>
            <person name="Wiebenga A."/>
            <person name="De vries R.P."/>
            <person name="Grigoriev I.V."/>
            <person name="Mortensen U.H."/>
            <person name="Andersen M.R."/>
            <person name="Baker S.E."/>
        </authorList>
    </citation>
    <scope>NUCLEOTIDE SEQUENCE</scope>
    <source>
        <strain evidence="2">IBT 28561</strain>
    </source>
</reference>
<dbReference type="RefSeq" id="XP_024690237.1">
    <property type="nucleotide sequence ID" value="XM_024841993.1"/>
</dbReference>